<dbReference type="EMBL" id="JARJCM010000241">
    <property type="protein sequence ID" value="KAJ7021124.1"/>
    <property type="molecule type" value="Genomic_DNA"/>
</dbReference>
<evidence type="ECO:0000313" key="2">
    <source>
        <dbReference type="EMBL" id="KAJ7021124.1"/>
    </source>
</evidence>
<feature type="region of interest" description="Disordered" evidence="1">
    <location>
        <begin position="716"/>
        <end position="755"/>
    </location>
</feature>
<gene>
    <name evidence="2" type="ORF">C8F04DRAFT_1195806</name>
</gene>
<feature type="region of interest" description="Disordered" evidence="1">
    <location>
        <begin position="506"/>
        <end position="527"/>
    </location>
</feature>
<comment type="caution">
    <text evidence="2">The sequence shown here is derived from an EMBL/GenBank/DDBJ whole genome shotgun (WGS) entry which is preliminary data.</text>
</comment>
<feature type="region of interest" description="Disordered" evidence="1">
    <location>
        <begin position="1"/>
        <end position="22"/>
    </location>
</feature>
<dbReference type="AlphaFoldDB" id="A0AAD6S4L7"/>
<reference evidence="2" key="1">
    <citation type="submission" date="2023-03" db="EMBL/GenBank/DDBJ databases">
        <title>Massive genome expansion in bonnet fungi (Mycena s.s.) driven by repeated elements and novel gene families across ecological guilds.</title>
        <authorList>
            <consortium name="Lawrence Berkeley National Laboratory"/>
            <person name="Harder C.B."/>
            <person name="Miyauchi S."/>
            <person name="Viragh M."/>
            <person name="Kuo A."/>
            <person name="Thoen E."/>
            <person name="Andreopoulos B."/>
            <person name="Lu D."/>
            <person name="Skrede I."/>
            <person name="Drula E."/>
            <person name="Henrissat B."/>
            <person name="Morin E."/>
            <person name="Kohler A."/>
            <person name="Barry K."/>
            <person name="LaButti K."/>
            <person name="Morin E."/>
            <person name="Salamov A."/>
            <person name="Lipzen A."/>
            <person name="Mereny Z."/>
            <person name="Hegedus B."/>
            <person name="Baldrian P."/>
            <person name="Stursova M."/>
            <person name="Weitz H."/>
            <person name="Taylor A."/>
            <person name="Grigoriev I.V."/>
            <person name="Nagy L.G."/>
            <person name="Martin F."/>
            <person name="Kauserud H."/>
        </authorList>
    </citation>
    <scope>NUCLEOTIDE SEQUENCE</scope>
    <source>
        <strain evidence="2">CBHHK200</strain>
    </source>
</reference>
<feature type="region of interest" description="Disordered" evidence="1">
    <location>
        <begin position="38"/>
        <end position="144"/>
    </location>
</feature>
<evidence type="ECO:0000313" key="3">
    <source>
        <dbReference type="Proteomes" id="UP001218188"/>
    </source>
</evidence>
<protein>
    <submittedName>
        <fullName evidence="2">Uncharacterized protein</fullName>
    </submittedName>
</protein>
<organism evidence="2 3">
    <name type="scientific">Mycena alexandri</name>
    <dbReference type="NCBI Taxonomy" id="1745969"/>
    <lineage>
        <taxon>Eukaryota</taxon>
        <taxon>Fungi</taxon>
        <taxon>Dikarya</taxon>
        <taxon>Basidiomycota</taxon>
        <taxon>Agaricomycotina</taxon>
        <taxon>Agaricomycetes</taxon>
        <taxon>Agaricomycetidae</taxon>
        <taxon>Agaricales</taxon>
        <taxon>Marasmiineae</taxon>
        <taxon>Mycenaceae</taxon>
        <taxon>Mycena</taxon>
    </lineage>
</organism>
<feature type="compositionally biased region" description="Pro residues" evidence="1">
    <location>
        <begin position="740"/>
        <end position="751"/>
    </location>
</feature>
<name>A0AAD6S4L7_9AGAR</name>
<accession>A0AAD6S4L7</accession>
<sequence length="778" mass="87130">MADWENPGQRKTRSGTEYSPFANAIALRLPDVRLARLLERRDDGPDSDTDSLDESDNDLEPPAPPREPAPCATPTLPPPPGYLHSCCTPRSPARNPPPQWLDAGLCHPRRPPSSATQEGLQRRDQGAPSPQEARQGSRQSLEREVLRAKASSRLKGITRQRVRQAPAALQLDISIDDLAAPVATSGWQGVRQEEPDAAHYDLEEMRRRRPDMRVFDWDGTPTPVIDADRNILLVLGGSPPNDLSWGPDVANDTAARMEEVAIEIYTEPKWRRKASVAANTPRQRVPRREARRCGNGRWGSAFRRVYTAIWMKCLVRNVGKFATCCQCYVGGVEGSTEHPVQMQMQMSFQNSELTGRLSVKLDREMVPKNLLNVQLQTFMEGHSVCNLAVFAGLFGLKSLQRLAGWTNFLNIYTNTGEKQVLFMVFAPDLHEYYPRHLRRPLRLGSSSNRARSTSGETSPSAFLSSPPQPTTLGRSPSPSRTSTLVTSAWEGIFRWVYNDFRTDKDINASKTTTPEQHQRRKRDRESRWREGIKMYRKWDGPVQRIANLLRYSEHVTNQTPQTILGHRTLAAKVGQSAFLPLTYSIPPAIPNTSSSTFGHILLWVSGQHSSTSSCSLPPFGVAGRSHEEETLSCAAFGLTWATRNKAELQRKACERMAKRRAQLKESGESWAAYTEKVREESARYRQKHAEDLALNQATIAKRGFAAWHEGYLKRHPRPLPVQEEDLPEWPSDSEGNDPKPAIPPPPPPTPPATRNASIIDAATDFFFACSRHCVVVAT</sequence>
<feature type="region of interest" description="Disordered" evidence="1">
    <location>
        <begin position="443"/>
        <end position="482"/>
    </location>
</feature>
<keyword evidence="3" id="KW-1185">Reference proteome</keyword>
<evidence type="ECO:0000256" key="1">
    <source>
        <dbReference type="SAM" id="MobiDB-lite"/>
    </source>
</evidence>
<dbReference type="Proteomes" id="UP001218188">
    <property type="component" value="Unassembled WGS sequence"/>
</dbReference>
<proteinExistence type="predicted"/>
<feature type="compositionally biased region" description="Acidic residues" evidence="1">
    <location>
        <begin position="45"/>
        <end position="59"/>
    </location>
</feature>
<feature type="compositionally biased region" description="Polar residues" evidence="1">
    <location>
        <begin position="450"/>
        <end position="482"/>
    </location>
</feature>